<evidence type="ECO:0000313" key="2">
    <source>
        <dbReference type="EMBL" id="RID66262.1"/>
    </source>
</evidence>
<feature type="transmembrane region" description="Helical" evidence="1">
    <location>
        <begin position="67"/>
        <end position="92"/>
    </location>
</feature>
<protein>
    <recommendedName>
        <fullName evidence="4">Transmembrane protein</fullName>
    </recommendedName>
</protein>
<accession>A0A397ZKW0</accession>
<reference evidence="2 3" key="1">
    <citation type="submission" date="2018-06" db="EMBL/GenBank/DDBJ databases">
        <title>WGS assembly of Brassica rapa FPsc.</title>
        <authorList>
            <person name="Bowman J."/>
            <person name="Kohchi T."/>
            <person name="Yamato K."/>
            <person name="Jenkins J."/>
            <person name="Shu S."/>
            <person name="Ishizaki K."/>
            <person name="Yamaoka S."/>
            <person name="Nishihama R."/>
            <person name="Nakamura Y."/>
            <person name="Berger F."/>
            <person name="Adam C."/>
            <person name="Aki S."/>
            <person name="Althoff F."/>
            <person name="Araki T."/>
            <person name="Arteaga-Vazquez M."/>
            <person name="Balasubrmanian S."/>
            <person name="Bauer D."/>
            <person name="Boehm C."/>
            <person name="Briginshaw L."/>
            <person name="Caballero-Perez J."/>
            <person name="Catarino B."/>
            <person name="Chen F."/>
            <person name="Chiyoda S."/>
            <person name="Chovatia M."/>
            <person name="Davies K."/>
            <person name="Delmans M."/>
            <person name="Demura T."/>
            <person name="Dierschke T."/>
            <person name="Dolan L."/>
            <person name="Dorantes-Acosta A."/>
            <person name="Eklund D."/>
            <person name="Florent S."/>
            <person name="Flores-Sandoval E."/>
            <person name="Fujiyama A."/>
            <person name="Fukuzawa H."/>
            <person name="Galik B."/>
            <person name="Grimanelli D."/>
            <person name="Grimwood J."/>
            <person name="Grossniklaus U."/>
            <person name="Hamada T."/>
            <person name="Haseloff J."/>
            <person name="Hetherington A."/>
            <person name="Higo A."/>
            <person name="Hirakawa Y."/>
            <person name="Hundley H."/>
            <person name="Ikeda Y."/>
            <person name="Inoue K."/>
            <person name="Inoue S."/>
            <person name="Ishida S."/>
            <person name="Jia Q."/>
            <person name="Kakita M."/>
            <person name="Kanazawa T."/>
            <person name="Kawai Y."/>
            <person name="Kawashima T."/>
            <person name="Kennedy M."/>
            <person name="Kinose K."/>
            <person name="Kinoshita T."/>
            <person name="Kohara Y."/>
            <person name="Koide E."/>
            <person name="Komatsu K."/>
            <person name="Kopischke S."/>
            <person name="Kubo M."/>
            <person name="Kyozuka J."/>
            <person name="Lagercrantz U."/>
            <person name="Lin S."/>
            <person name="Lindquist E."/>
            <person name="Lipzen A."/>
            <person name="Lu C."/>
            <person name="Luna E."/>
            <person name="Martienssen R."/>
            <person name="Minamino N."/>
            <person name="Mizutani M."/>
            <person name="Mizutani M."/>
            <person name="Mochizuki N."/>
            <person name="Monte I."/>
            <person name="Mosher R."/>
            <person name="Nagasaki H."/>
            <person name="Nakagami H."/>
            <person name="Naramoto S."/>
            <person name="Nishitani K."/>
            <person name="Ohtani M."/>
            <person name="Okamoto T."/>
            <person name="Okumura M."/>
            <person name="Phillips J."/>
            <person name="Pollak B."/>
            <person name="Reinders A."/>
            <person name="Roevekamp M."/>
            <person name="Sano R."/>
            <person name="Sawa S."/>
            <person name="Schmid M."/>
            <person name="Shirakawa M."/>
            <person name="Solano R."/>
            <person name="Spunde A."/>
            <person name="Suetsugu N."/>
            <person name="Sugano S."/>
            <person name="Sugiyama A."/>
            <person name="Sun R."/>
            <person name="Suzuki Y."/>
            <person name="Takenaka M."/>
            <person name="Takezawa D."/>
            <person name="Tomogane H."/>
            <person name="Tsuzuki M."/>
            <person name="Ueda T."/>
            <person name="Umeda M."/>
            <person name="Ward J."/>
            <person name="Watanabe Y."/>
            <person name="Yazaki K."/>
            <person name="Yokoyama R."/>
            <person name="Yoshitake Y."/>
            <person name="Yotsui I."/>
            <person name="Zachgo S."/>
            <person name="Schmutz J."/>
        </authorList>
    </citation>
    <scope>NUCLEOTIDE SEQUENCE [LARGE SCALE GENOMIC DNA]</scope>
    <source>
        <strain evidence="3">cv. B-3</strain>
    </source>
</reference>
<name>A0A397ZKW0_BRACM</name>
<evidence type="ECO:0000256" key="1">
    <source>
        <dbReference type="SAM" id="Phobius"/>
    </source>
</evidence>
<dbReference type="AlphaFoldDB" id="A0A397ZKW0"/>
<keyword evidence="1" id="KW-0472">Membrane</keyword>
<organism evidence="2 3">
    <name type="scientific">Brassica campestris</name>
    <name type="common">Field mustard</name>
    <dbReference type="NCBI Taxonomy" id="3711"/>
    <lineage>
        <taxon>Eukaryota</taxon>
        <taxon>Viridiplantae</taxon>
        <taxon>Streptophyta</taxon>
        <taxon>Embryophyta</taxon>
        <taxon>Tracheophyta</taxon>
        <taxon>Spermatophyta</taxon>
        <taxon>Magnoliopsida</taxon>
        <taxon>eudicotyledons</taxon>
        <taxon>Gunneridae</taxon>
        <taxon>Pentapetalae</taxon>
        <taxon>rosids</taxon>
        <taxon>malvids</taxon>
        <taxon>Brassicales</taxon>
        <taxon>Brassicaceae</taxon>
        <taxon>Brassiceae</taxon>
        <taxon>Brassica</taxon>
    </lineage>
</organism>
<feature type="transmembrane region" description="Helical" evidence="1">
    <location>
        <begin position="36"/>
        <end position="61"/>
    </location>
</feature>
<keyword evidence="1" id="KW-0812">Transmembrane</keyword>
<proteinExistence type="predicted"/>
<evidence type="ECO:0008006" key="4">
    <source>
        <dbReference type="Google" id="ProtNLM"/>
    </source>
</evidence>
<dbReference type="EMBL" id="CM010631">
    <property type="protein sequence ID" value="RID66262.1"/>
    <property type="molecule type" value="Genomic_DNA"/>
</dbReference>
<sequence>MVARVQILRSPQMHDHSNDGDNEAGKKISQFHFRFLSFYTSLSNVVFFSYPVLVFLSLSIIGTPGDFSIYLVVLNFFTNQNFGFILFCYYFGNTQNIYSNNKHI</sequence>
<keyword evidence="1" id="KW-1133">Transmembrane helix</keyword>
<evidence type="ECO:0000313" key="3">
    <source>
        <dbReference type="Proteomes" id="UP000264353"/>
    </source>
</evidence>
<dbReference type="Proteomes" id="UP000264353">
    <property type="component" value="Chromosome A4"/>
</dbReference>
<gene>
    <name evidence="2" type="ORF">BRARA_D01419</name>
</gene>